<keyword evidence="2" id="KW-1185">Reference proteome</keyword>
<protein>
    <submittedName>
        <fullName evidence="1">Uncharacterized protein</fullName>
    </submittedName>
</protein>
<accession>A0AAI9EFE3</accession>
<organism evidence="1 2">
    <name type="scientific">Lecanosticta acicola</name>
    <dbReference type="NCBI Taxonomy" id="111012"/>
    <lineage>
        <taxon>Eukaryota</taxon>
        <taxon>Fungi</taxon>
        <taxon>Dikarya</taxon>
        <taxon>Ascomycota</taxon>
        <taxon>Pezizomycotina</taxon>
        <taxon>Dothideomycetes</taxon>
        <taxon>Dothideomycetidae</taxon>
        <taxon>Mycosphaerellales</taxon>
        <taxon>Mycosphaerellaceae</taxon>
        <taxon>Lecanosticta</taxon>
    </lineage>
</organism>
<dbReference type="AlphaFoldDB" id="A0AAI9EFE3"/>
<dbReference type="EMBL" id="CAVMBE010000120">
    <property type="protein sequence ID" value="CAK4034477.1"/>
    <property type="molecule type" value="Genomic_DNA"/>
</dbReference>
<proteinExistence type="predicted"/>
<dbReference type="Proteomes" id="UP001296104">
    <property type="component" value="Unassembled WGS sequence"/>
</dbReference>
<name>A0AAI9EFE3_9PEZI</name>
<reference evidence="1" key="1">
    <citation type="submission" date="2023-11" db="EMBL/GenBank/DDBJ databases">
        <authorList>
            <person name="Alioto T."/>
            <person name="Alioto T."/>
            <person name="Gomez Garrido J."/>
        </authorList>
    </citation>
    <scope>NUCLEOTIDE SEQUENCE</scope>
</reference>
<evidence type="ECO:0000313" key="2">
    <source>
        <dbReference type="Proteomes" id="UP001296104"/>
    </source>
</evidence>
<comment type="caution">
    <text evidence="1">The sequence shown here is derived from an EMBL/GenBank/DDBJ whole genome shotgun (WGS) entry which is preliminary data.</text>
</comment>
<evidence type="ECO:0000313" key="1">
    <source>
        <dbReference type="EMBL" id="CAK4034477.1"/>
    </source>
</evidence>
<gene>
    <name evidence="1" type="ORF">LECACI_7A009635</name>
</gene>
<sequence length="70" mass="8035">MPFMLDINPEQQPQPARSTYSLERWGNAPPGSGPYNNLDVPRELVLEKKHQKMANVQTWYNTAVSAAFRF</sequence>